<proteinExistence type="predicted"/>
<evidence type="ECO:0000313" key="3">
    <source>
        <dbReference type="Proteomes" id="UP001642483"/>
    </source>
</evidence>
<protein>
    <submittedName>
        <fullName evidence="2">Uncharacterized protein</fullName>
    </submittedName>
</protein>
<sequence length="97" mass="10831">MKVTANTNKKAFFKLIKPRYNMTITLCLPQIPEGTQPRVQEKGLTEKFSERSCETAMYAFSGSLLYQPDGDEKLFSSSCSGNGSRTAHCDTARKDNN</sequence>
<accession>A0ABP0FA50</accession>
<feature type="compositionally biased region" description="Basic and acidic residues" evidence="1">
    <location>
        <begin position="87"/>
        <end position="97"/>
    </location>
</feature>
<keyword evidence="3" id="KW-1185">Reference proteome</keyword>
<comment type="caution">
    <text evidence="2">The sequence shown here is derived from an EMBL/GenBank/DDBJ whole genome shotgun (WGS) entry which is preliminary data.</text>
</comment>
<organism evidence="2 3">
    <name type="scientific">Clavelina lepadiformis</name>
    <name type="common">Light-bulb sea squirt</name>
    <name type="synonym">Ascidia lepadiformis</name>
    <dbReference type="NCBI Taxonomy" id="159417"/>
    <lineage>
        <taxon>Eukaryota</taxon>
        <taxon>Metazoa</taxon>
        <taxon>Chordata</taxon>
        <taxon>Tunicata</taxon>
        <taxon>Ascidiacea</taxon>
        <taxon>Aplousobranchia</taxon>
        <taxon>Clavelinidae</taxon>
        <taxon>Clavelina</taxon>
    </lineage>
</organism>
<dbReference type="EMBL" id="CAWYQH010000024">
    <property type="protein sequence ID" value="CAK8675703.1"/>
    <property type="molecule type" value="Genomic_DNA"/>
</dbReference>
<name>A0ABP0FA50_CLALP</name>
<feature type="region of interest" description="Disordered" evidence="1">
    <location>
        <begin position="77"/>
        <end position="97"/>
    </location>
</feature>
<evidence type="ECO:0000313" key="2">
    <source>
        <dbReference type="EMBL" id="CAK8675703.1"/>
    </source>
</evidence>
<evidence type="ECO:0000256" key="1">
    <source>
        <dbReference type="SAM" id="MobiDB-lite"/>
    </source>
</evidence>
<dbReference type="Proteomes" id="UP001642483">
    <property type="component" value="Unassembled WGS sequence"/>
</dbReference>
<reference evidence="2 3" key="1">
    <citation type="submission" date="2024-02" db="EMBL/GenBank/DDBJ databases">
        <authorList>
            <person name="Daric V."/>
            <person name="Darras S."/>
        </authorList>
    </citation>
    <scope>NUCLEOTIDE SEQUENCE [LARGE SCALE GENOMIC DNA]</scope>
</reference>
<gene>
    <name evidence="2" type="ORF">CVLEPA_LOCUS5248</name>
</gene>